<evidence type="ECO:0000256" key="13">
    <source>
        <dbReference type="ARBA" id="ARBA00023237"/>
    </source>
</evidence>
<dbReference type="Pfam" id="PF07715">
    <property type="entry name" value="Plug"/>
    <property type="match status" value="1"/>
</dbReference>
<evidence type="ECO:0000256" key="11">
    <source>
        <dbReference type="ARBA" id="ARBA00023136"/>
    </source>
</evidence>
<dbReference type="Pfam" id="PF00593">
    <property type="entry name" value="TonB_dep_Rec_b-barrel"/>
    <property type="match status" value="1"/>
</dbReference>
<comment type="subcellular location">
    <subcellularLocation>
        <location evidence="1 14">Cell outer membrane</location>
        <topology evidence="1 14">Multi-pass membrane protein</topology>
    </subcellularLocation>
</comment>
<comment type="similarity">
    <text evidence="2 14 16">Belongs to the TonB-dependent receptor family.</text>
</comment>
<dbReference type="InterPro" id="IPR010105">
    <property type="entry name" value="TonB_sidphr_rcpt"/>
</dbReference>
<evidence type="ECO:0000256" key="7">
    <source>
        <dbReference type="ARBA" id="ARBA00022729"/>
    </source>
</evidence>
<evidence type="ECO:0000256" key="3">
    <source>
        <dbReference type="ARBA" id="ARBA00022448"/>
    </source>
</evidence>
<accession>A0A1A9KF78</accession>
<evidence type="ECO:0000313" key="20">
    <source>
        <dbReference type="Proteomes" id="UP000077748"/>
    </source>
</evidence>
<keyword evidence="6 14" id="KW-0812">Transmembrane</keyword>
<dbReference type="InterPro" id="IPR000531">
    <property type="entry name" value="Beta-barrel_TonB"/>
</dbReference>
<dbReference type="GO" id="GO:0015891">
    <property type="term" value="P:siderophore transport"/>
    <property type="evidence" value="ECO:0007669"/>
    <property type="project" value="InterPro"/>
</dbReference>
<organism evidence="19 20">
    <name type="scientific">Pseudomonas citronellolis</name>
    <dbReference type="NCBI Taxonomy" id="53408"/>
    <lineage>
        <taxon>Bacteria</taxon>
        <taxon>Pseudomonadati</taxon>
        <taxon>Pseudomonadota</taxon>
        <taxon>Gammaproteobacteria</taxon>
        <taxon>Pseudomonadales</taxon>
        <taxon>Pseudomonadaceae</taxon>
        <taxon>Pseudomonas</taxon>
    </lineage>
</organism>
<proteinExistence type="inferred from homology"/>
<dbReference type="PANTHER" id="PTHR32552:SF83">
    <property type="entry name" value="BLR3904 PROTEIN"/>
    <property type="match status" value="1"/>
</dbReference>
<feature type="short sequence motif" description="TonB C-terminal box" evidence="15">
    <location>
        <begin position="709"/>
        <end position="726"/>
    </location>
</feature>
<evidence type="ECO:0000256" key="14">
    <source>
        <dbReference type="PROSITE-ProRule" id="PRU01360"/>
    </source>
</evidence>
<dbReference type="PROSITE" id="PS50042">
    <property type="entry name" value="CNMP_BINDING_3"/>
    <property type="match status" value="1"/>
</dbReference>
<dbReference type="GO" id="GO:0009279">
    <property type="term" value="C:cell outer membrane"/>
    <property type="evidence" value="ECO:0007669"/>
    <property type="project" value="UniProtKB-SubCell"/>
</dbReference>
<evidence type="ECO:0000256" key="5">
    <source>
        <dbReference type="ARBA" id="ARBA00022496"/>
    </source>
</evidence>
<dbReference type="InterPro" id="IPR037066">
    <property type="entry name" value="Plug_dom_sf"/>
</dbReference>
<evidence type="ECO:0000256" key="17">
    <source>
        <dbReference type="SAM" id="SignalP"/>
    </source>
</evidence>
<sequence>MQHPTRTTPSAHPRFPLSLLALALLLSSEPGRAEETTTLEAVTVLGQDQDSYASDRASVGGFGDASLLDTPANISVYNEALLKDQQARLLSDVLKNDASSGEAYAPVGYYENFQIRGYSLNAASSYKINGRTIAGEQNVALENKQQVEVLKGLSGLQSGVSEPGGLVNYVTKRPTDVRSVTLETNEQGERYLATDLGAWLDAEQTVGVRVNLAHEDIRSYIDHTDGKRDFASLALDWNLSPQALWQFDVEYQNRQQPSAPGYQLLGGTELPHGIDPHDRIGYQRWAKDVGIESLNLQTRFEYRFDDNWNASLSASRSRVVIDDYSAFPWGCYGAASCADSAVPNYFSPEGDYDLYDFRSPDDTRRNDEAEAALHGELASGPLRHQLTIGTSAFRRTLDSRPELNEWVGIGNIYTGIDAVAPFDGEAGHTYRHLDSRQYGLFASDRISFDERWQLILGGRQVRLDERSFDADGDTARHTRRSLFLPNAALVFKPRADLSLYGSYSKGLSLGGTAPWFASNADETLAPTTSRQWELGIKQDLGRINWNAALFQIHQAYQFARPNGDGTFTYVQQGQQKNTGLELSASGRVSPDLQLSASAAAISSRVENTGTADYEGHQAINVPRLRASLSADYSVPGAPGLALLGGARYSGAKYADRDGAVEVGGYTVYDLGARYSTRVGDYPAVLRLVVDNLFDKRYWRDVGEYFGDGYLFQGAPRTARLSATVNF</sequence>
<keyword evidence="7 17" id="KW-0732">Signal</keyword>
<evidence type="ECO:0000256" key="10">
    <source>
        <dbReference type="ARBA" id="ARBA00023077"/>
    </source>
</evidence>
<dbReference type="SUPFAM" id="SSF56935">
    <property type="entry name" value="Porins"/>
    <property type="match status" value="1"/>
</dbReference>
<evidence type="ECO:0000256" key="4">
    <source>
        <dbReference type="ARBA" id="ARBA00022452"/>
    </source>
</evidence>
<dbReference type="CDD" id="cd01347">
    <property type="entry name" value="ligand_gated_channel"/>
    <property type="match status" value="1"/>
</dbReference>
<dbReference type="InterPro" id="IPR012910">
    <property type="entry name" value="Plug_dom"/>
</dbReference>
<protein>
    <submittedName>
        <fullName evidence="19">TonB-dependent receptor</fullName>
    </submittedName>
</protein>
<dbReference type="InterPro" id="IPR039426">
    <property type="entry name" value="TonB-dep_rcpt-like"/>
</dbReference>
<evidence type="ECO:0000256" key="15">
    <source>
        <dbReference type="PROSITE-ProRule" id="PRU10144"/>
    </source>
</evidence>
<keyword evidence="5" id="KW-0410">Iron transport</keyword>
<evidence type="ECO:0000256" key="16">
    <source>
        <dbReference type="RuleBase" id="RU003357"/>
    </source>
</evidence>
<feature type="chain" id="PRO_5008391704" evidence="17">
    <location>
        <begin position="34"/>
        <end position="726"/>
    </location>
</feature>
<dbReference type="InterPro" id="IPR036942">
    <property type="entry name" value="Beta-barrel_TonB_sf"/>
</dbReference>
<dbReference type="PANTHER" id="PTHR32552">
    <property type="entry name" value="FERRICHROME IRON RECEPTOR-RELATED"/>
    <property type="match status" value="1"/>
</dbReference>
<reference evidence="19 20" key="1">
    <citation type="submission" date="2016-05" db="EMBL/GenBank/DDBJ databases">
        <title>Genome Sequence of Pseudomonas citronellolis Strain SJTE-3, an Estrogens and Persistent Organic Pollutants degradation strain.</title>
        <authorList>
            <person name="Liang R."/>
        </authorList>
    </citation>
    <scope>NUCLEOTIDE SEQUENCE [LARGE SCALE GENOMIC DNA]</scope>
    <source>
        <strain evidence="19 20">SJTE-3</strain>
    </source>
</reference>
<evidence type="ECO:0000313" key="19">
    <source>
        <dbReference type="EMBL" id="ANI15750.1"/>
    </source>
</evidence>
<dbReference type="PROSITE" id="PS52016">
    <property type="entry name" value="TONB_DEPENDENT_REC_3"/>
    <property type="match status" value="1"/>
</dbReference>
<dbReference type="AlphaFoldDB" id="A0A1A9KF78"/>
<keyword evidence="12 19" id="KW-0675">Receptor</keyword>
<dbReference type="Gene3D" id="2.170.130.10">
    <property type="entry name" value="TonB-dependent receptor, plug domain"/>
    <property type="match status" value="1"/>
</dbReference>
<dbReference type="InterPro" id="IPR010917">
    <property type="entry name" value="TonB_rcpt_CS"/>
</dbReference>
<evidence type="ECO:0000256" key="8">
    <source>
        <dbReference type="ARBA" id="ARBA00023004"/>
    </source>
</evidence>
<dbReference type="RefSeq" id="WP_064583464.1">
    <property type="nucleotide sequence ID" value="NZ_CP015878.1"/>
</dbReference>
<dbReference type="GO" id="GO:0038023">
    <property type="term" value="F:signaling receptor activity"/>
    <property type="evidence" value="ECO:0007669"/>
    <property type="project" value="InterPro"/>
</dbReference>
<keyword evidence="8" id="KW-0408">Iron</keyword>
<gene>
    <name evidence="19" type="ORF">A9C11_18000</name>
</gene>
<dbReference type="NCBIfam" id="TIGR01783">
    <property type="entry name" value="TonB-siderophor"/>
    <property type="match status" value="1"/>
</dbReference>
<keyword evidence="13 14" id="KW-0998">Cell outer membrane</keyword>
<keyword evidence="10 16" id="KW-0798">TonB box</keyword>
<evidence type="ECO:0000256" key="1">
    <source>
        <dbReference type="ARBA" id="ARBA00004571"/>
    </source>
</evidence>
<keyword evidence="3 14" id="KW-0813">Transport</keyword>
<keyword evidence="4 14" id="KW-1134">Transmembrane beta strand</keyword>
<keyword evidence="11 14" id="KW-0472">Membrane</keyword>
<evidence type="ECO:0000256" key="6">
    <source>
        <dbReference type="ARBA" id="ARBA00022692"/>
    </source>
</evidence>
<dbReference type="EMBL" id="CP015878">
    <property type="protein sequence ID" value="ANI15750.1"/>
    <property type="molecule type" value="Genomic_DNA"/>
</dbReference>
<dbReference type="Gene3D" id="2.40.170.20">
    <property type="entry name" value="TonB-dependent receptor, beta-barrel domain"/>
    <property type="match status" value="1"/>
</dbReference>
<evidence type="ECO:0000256" key="9">
    <source>
        <dbReference type="ARBA" id="ARBA00023065"/>
    </source>
</evidence>
<name>A0A1A9KF78_9PSED</name>
<dbReference type="GO" id="GO:0015344">
    <property type="term" value="F:siderophore uptake transmembrane transporter activity"/>
    <property type="evidence" value="ECO:0007669"/>
    <property type="project" value="TreeGrafter"/>
</dbReference>
<feature type="domain" description="Cyclic nucleotide-binding" evidence="18">
    <location>
        <begin position="702"/>
        <end position="726"/>
    </location>
</feature>
<evidence type="ECO:0000256" key="2">
    <source>
        <dbReference type="ARBA" id="ARBA00009810"/>
    </source>
</evidence>
<feature type="signal peptide" evidence="17">
    <location>
        <begin position="1"/>
        <end position="33"/>
    </location>
</feature>
<dbReference type="Proteomes" id="UP000077748">
    <property type="component" value="Chromosome"/>
</dbReference>
<keyword evidence="9" id="KW-0406">Ion transport</keyword>
<dbReference type="PROSITE" id="PS01156">
    <property type="entry name" value="TONB_DEPENDENT_REC_2"/>
    <property type="match status" value="1"/>
</dbReference>
<evidence type="ECO:0000256" key="12">
    <source>
        <dbReference type="ARBA" id="ARBA00023170"/>
    </source>
</evidence>
<dbReference type="InterPro" id="IPR000595">
    <property type="entry name" value="cNMP-bd_dom"/>
</dbReference>
<evidence type="ECO:0000259" key="18">
    <source>
        <dbReference type="PROSITE" id="PS50042"/>
    </source>
</evidence>